<evidence type="ECO:0000256" key="8">
    <source>
        <dbReference type="ARBA" id="ARBA00023315"/>
    </source>
</evidence>
<evidence type="ECO:0000313" key="11">
    <source>
        <dbReference type="EMBL" id="KAA9008307.1"/>
    </source>
</evidence>
<evidence type="ECO:0000256" key="2">
    <source>
        <dbReference type="ARBA" id="ARBA00010065"/>
    </source>
</evidence>
<dbReference type="EMBL" id="VYQE01000003">
    <property type="protein sequence ID" value="KAA9008307.1"/>
    <property type="molecule type" value="Genomic_DNA"/>
</dbReference>
<dbReference type="GO" id="GO:0042158">
    <property type="term" value="P:lipoprotein biosynthetic process"/>
    <property type="evidence" value="ECO:0007669"/>
    <property type="project" value="UniProtKB-UniRule"/>
</dbReference>
<sequence>MRDRLWTGSPWRRRAAALGLGAVAALGQAPFGLWAATLVALAFALWIAPRAPSGRAAAGFGWWLGTGYFLVALHWIVEPFLVDIGRHGWMAPFGLLFMAGGMALFWGAAGPAARRGPLAFALALALAEYLRSVILTGFPWALLGHIWIDTPVRHLAAFVGPHGLTAVTLVLAAIPAALPHRWPWRAGVGLTGAAVVLGGSSLWQTTMPAPGPDPEAPMVRIVQPNAPQDEKWQPGRAQFFFERALRLTSDDGPADLVVWPETSVPWSLGYAQDALDLVTEAAGGAPAVVGIQRIEGPRYYNSLVVLGPNAEVTELYDKSHLVPFGEYIPFGEVFGRFGIRGLASNEGGGYSAGPGGRTIQLPGIGAALPLICYEGIFAEEVGAVEPRPRLMLLITNDAWFGRFSGPYQHLAQARLRAVEQGLPMVRAANTGVSAMIDARGRVLESIPLGETGARDVALPPALPPTLYARTGDWWVVGALLAALALALSRRSSIAIDATRKSP</sequence>
<dbReference type="Pfam" id="PF00795">
    <property type="entry name" value="CN_hydrolase"/>
    <property type="match status" value="1"/>
</dbReference>
<comment type="function">
    <text evidence="9">Catalyzes the phospholipid dependent N-acylation of the N-terminal cysteine of apolipoprotein, the last step in lipoprotein maturation.</text>
</comment>
<keyword evidence="4 9" id="KW-0808">Transferase</keyword>
<reference evidence="11 12" key="1">
    <citation type="submission" date="2019-09" db="EMBL/GenBank/DDBJ databases">
        <authorList>
            <person name="Park J.-S."/>
            <person name="Choi H.-J."/>
        </authorList>
    </citation>
    <scope>NUCLEOTIDE SEQUENCE [LARGE SCALE GENOMIC DNA]</scope>
    <source>
        <strain evidence="11 12">176SS1-4</strain>
    </source>
</reference>
<dbReference type="InterPro" id="IPR004563">
    <property type="entry name" value="Apolipo_AcylTrfase"/>
</dbReference>
<feature type="transmembrane region" description="Helical" evidence="9">
    <location>
        <begin position="89"/>
        <end position="109"/>
    </location>
</feature>
<dbReference type="SUPFAM" id="SSF56317">
    <property type="entry name" value="Carbon-nitrogen hydrolase"/>
    <property type="match status" value="1"/>
</dbReference>
<evidence type="ECO:0000256" key="5">
    <source>
        <dbReference type="ARBA" id="ARBA00022692"/>
    </source>
</evidence>
<proteinExistence type="inferred from homology"/>
<keyword evidence="8 9" id="KW-0012">Acyltransferase</keyword>
<feature type="transmembrane region" description="Helical" evidence="9">
    <location>
        <begin position="129"/>
        <end position="148"/>
    </location>
</feature>
<dbReference type="GO" id="GO:0016410">
    <property type="term" value="F:N-acyltransferase activity"/>
    <property type="evidence" value="ECO:0007669"/>
    <property type="project" value="UniProtKB-UniRule"/>
</dbReference>
<dbReference type="RefSeq" id="WP_150445591.1">
    <property type="nucleotide sequence ID" value="NZ_VYQE01000003.1"/>
</dbReference>
<dbReference type="InterPro" id="IPR003010">
    <property type="entry name" value="C-N_Hydrolase"/>
</dbReference>
<evidence type="ECO:0000256" key="6">
    <source>
        <dbReference type="ARBA" id="ARBA00022989"/>
    </source>
</evidence>
<keyword evidence="11" id="KW-0449">Lipoprotein</keyword>
<dbReference type="PROSITE" id="PS50263">
    <property type="entry name" value="CN_HYDROLASE"/>
    <property type="match status" value="1"/>
</dbReference>
<keyword evidence="6 9" id="KW-1133">Transmembrane helix</keyword>
<name>A0A5J5GJS2_9RHOB</name>
<dbReference type="AlphaFoldDB" id="A0A5J5GJS2"/>
<dbReference type="Proteomes" id="UP000326554">
    <property type="component" value="Unassembled WGS sequence"/>
</dbReference>
<feature type="domain" description="CN hydrolase" evidence="10">
    <location>
        <begin position="222"/>
        <end position="460"/>
    </location>
</feature>
<comment type="subcellular location">
    <subcellularLocation>
        <location evidence="1 9">Cell membrane</location>
        <topology evidence="1 9">Multi-pass membrane protein</topology>
    </subcellularLocation>
</comment>
<dbReference type="EC" id="2.3.1.269" evidence="9"/>
<comment type="caution">
    <text evidence="9">Lacks conserved residue(s) required for the propagation of feature annotation.</text>
</comment>
<gene>
    <name evidence="9 11" type="primary">lnt</name>
    <name evidence="11" type="ORF">F3S47_12530</name>
</gene>
<dbReference type="PANTHER" id="PTHR38686:SF1">
    <property type="entry name" value="APOLIPOPROTEIN N-ACYLTRANSFERASE"/>
    <property type="match status" value="1"/>
</dbReference>
<evidence type="ECO:0000256" key="1">
    <source>
        <dbReference type="ARBA" id="ARBA00004651"/>
    </source>
</evidence>
<dbReference type="HAMAP" id="MF_01148">
    <property type="entry name" value="Lnt"/>
    <property type="match status" value="1"/>
</dbReference>
<keyword evidence="3 9" id="KW-1003">Cell membrane</keyword>
<comment type="catalytic activity">
    <reaction evidence="9">
        <text>N-terminal S-1,2-diacyl-sn-glyceryl-L-cysteinyl-[lipoprotein] + a glycerophospholipid = N-acyl-S-1,2-diacyl-sn-glyceryl-L-cysteinyl-[lipoprotein] + a 2-acyl-sn-glycero-3-phospholipid + H(+)</text>
        <dbReference type="Rhea" id="RHEA:48228"/>
        <dbReference type="Rhea" id="RHEA-COMP:14681"/>
        <dbReference type="Rhea" id="RHEA-COMP:14684"/>
        <dbReference type="ChEBI" id="CHEBI:15378"/>
        <dbReference type="ChEBI" id="CHEBI:136912"/>
        <dbReference type="ChEBI" id="CHEBI:140656"/>
        <dbReference type="ChEBI" id="CHEBI:140657"/>
        <dbReference type="ChEBI" id="CHEBI:140660"/>
        <dbReference type="EC" id="2.3.1.269"/>
    </reaction>
</comment>
<dbReference type="Pfam" id="PF20154">
    <property type="entry name" value="LNT_N"/>
    <property type="match status" value="1"/>
</dbReference>
<keyword evidence="12" id="KW-1185">Reference proteome</keyword>
<evidence type="ECO:0000256" key="7">
    <source>
        <dbReference type="ARBA" id="ARBA00023136"/>
    </source>
</evidence>
<evidence type="ECO:0000256" key="4">
    <source>
        <dbReference type="ARBA" id="ARBA00022679"/>
    </source>
</evidence>
<comment type="caution">
    <text evidence="11">The sequence shown here is derived from an EMBL/GenBank/DDBJ whole genome shotgun (WGS) entry which is preliminary data.</text>
</comment>
<dbReference type="InterPro" id="IPR036526">
    <property type="entry name" value="C-N_Hydrolase_sf"/>
</dbReference>
<dbReference type="InterPro" id="IPR045378">
    <property type="entry name" value="LNT_N"/>
</dbReference>
<protein>
    <recommendedName>
        <fullName evidence="9">Apolipoprotein N-acyltransferase</fullName>
        <shortName evidence="9">ALP N-acyltransferase</shortName>
        <ecNumber evidence="9">2.3.1.269</ecNumber>
    </recommendedName>
</protein>
<comment type="similarity">
    <text evidence="2 9">Belongs to the CN hydrolase family. Apolipoprotein N-acyltransferase subfamily.</text>
</comment>
<dbReference type="UniPathway" id="UPA00666"/>
<dbReference type="GO" id="GO:0005886">
    <property type="term" value="C:plasma membrane"/>
    <property type="evidence" value="ECO:0007669"/>
    <property type="project" value="UniProtKB-SubCell"/>
</dbReference>
<organism evidence="11 12">
    <name type="scientific">Histidinibacterium aquaticum</name>
    <dbReference type="NCBI Taxonomy" id="2613962"/>
    <lineage>
        <taxon>Bacteria</taxon>
        <taxon>Pseudomonadati</taxon>
        <taxon>Pseudomonadota</taxon>
        <taxon>Alphaproteobacteria</taxon>
        <taxon>Rhodobacterales</taxon>
        <taxon>Paracoccaceae</taxon>
        <taxon>Histidinibacterium</taxon>
    </lineage>
</organism>
<feature type="transmembrane region" description="Helical" evidence="9">
    <location>
        <begin position="155"/>
        <end position="178"/>
    </location>
</feature>
<dbReference type="CDD" id="cd07571">
    <property type="entry name" value="ALP_N-acyl_transferase"/>
    <property type="match status" value="1"/>
</dbReference>
<feature type="transmembrane region" description="Helical" evidence="9">
    <location>
        <begin position="184"/>
        <end position="203"/>
    </location>
</feature>
<keyword evidence="7 9" id="KW-0472">Membrane</keyword>
<comment type="pathway">
    <text evidence="9">Protein modification; lipoprotein biosynthesis (N-acyl transfer).</text>
</comment>
<evidence type="ECO:0000256" key="9">
    <source>
        <dbReference type="HAMAP-Rule" id="MF_01148"/>
    </source>
</evidence>
<evidence type="ECO:0000256" key="3">
    <source>
        <dbReference type="ARBA" id="ARBA00022475"/>
    </source>
</evidence>
<evidence type="ECO:0000313" key="12">
    <source>
        <dbReference type="Proteomes" id="UP000326554"/>
    </source>
</evidence>
<dbReference type="Gene3D" id="3.60.110.10">
    <property type="entry name" value="Carbon-nitrogen hydrolase"/>
    <property type="match status" value="1"/>
</dbReference>
<feature type="transmembrane region" description="Helical" evidence="9">
    <location>
        <begin position="60"/>
        <end position="77"/>
    </location>
</feature>
<dbReference type="NCBIfam" id="TIGR00546">
    <property type="entry name" value="lnt"/>
    <property type="match status" value="1"/>
</dbReference>
<keyword evidence="5 9" id="KW-0812">Transmembrane</keyword>
<dbReference type="PANTHER" id="PTHR38686">
    <property type="entry name" value="APOLIPOPROTEIN N-ACYLTRANSFERASE"/>
    <property type="match status" value="1"/>
</dbReference>
<accession>A0A5J5GJS2</accession>
<evidence type="ECO:0000259" key="10">
    <source>
        <dbReference type="PROSITE" id="PS50263"/>
    </source>
</evidence>